<keyword evidence="3" id="KW-1185">Reference proteome</keyword>
<dbReference type="InterPro" id="IPR008271">
    <property type="entry name" value="Ser/Thr_kinase_AS"/>
</dbReference>
<dbReference type="Proteomes" id="UP000604046">
    <property type="component" value="Unassembled WGS sequence"/>
</dbReference>
<dbReference type="PROSITE" id="PS00108">
    <property type="entry name" value="PROTEIN_KINASE_ST"/>
    <property type="match status" value="1"/>
</dbReference>
<dbReference type="GO" id="GO:0005524">
    <property type="term" value="F:ATP binding"/>
    <property type="evidence" value="ECO:0007669"/>
    <property type="project" value="InterPro"/>
</dbReference>
<dbReference type="EMBL" id="CAJNDS010002094">
    <property type="protein sequence ID" value="CAE7322198.1"/>
    <property type="molecule type" value="Genomic_DNA"/>
</dbReference>
<dbReference type="GO" id="GO:0004672">
    <property type="term" value="F:protein kinase activity"/>
    <property type="evidence" value="ECO:0007669"/>
    <property type="project" value="InterPro"/>
</dbReference>
<dbReference type="InterPro" id="IPR011009">
    <property type="entry name" value="Kinase-like_dom_sf"/>
</dbReference>
<gene>
    <name evidence="2" type="primary">Pnck</name>
    <name evidence="2" type="ORF">SNAT2548_LOCUS16884</name>
</gene>
<dbReference type="Gene3D" id="1.10.510.10">
    <property type="entry name" value="Transferase(Phosphotransferase) domain 1"/>
    <property type="match status" value="1"/>
</dbReference>
<feature type="domain" description="Protein kinase" evidence="1">
    <location>
        <begin position="1"/>
        <end position="212"/>
    </location>
</feature>
<evidence type="ECO:0000313" key="2">
    <source>
        <dbReference type="EMBL" id="CAE7322198.1"/>
    </source>
</evidence>
<evidence type="ECO:0000259" key="1">
    <source>
        <dbReference type="PROSITE" id="PS50011"/>
    </source>
</evidence>
<dbReference type="PANTHER" id="PTHR24347">
    <property type="entry name" value="SERINE/THREONINE-PROTEIN KINASE"/>
    <property type="match status" value="1"/>
</dbReference>
<dbReference type="Pfam" id="PF00069">
    <property type="entry name" value="Pkinase"/>
    <property type="match status" value="1"/>
</dbReference>
<sequence>MKEEIQIQRQLAHDNTVPLLYAAETPSEVLLVMPFAAGGDLHAALGPRGMLAEKQAARLCGQLLEGLRYLHEDLFILHGDVKPRNIFLVPTGSGLVAQLGDFGLARECPRKAPFLCRFTGLQGSHGYMAPEILSEQDYGRPVDVFALGVIIFTLLAGYEPFYPPSNVTAPLEFDPPSWEPLSKESAEFVTDSLRLVAEERLSSNAAQNHKWLQMDESFAEIPSLKSQPSRRQDADFRDGFSAEAAWTRAAHVSPARRCAAGRCIPQVIGFGCYC</sequence>
<dbReference type="PROSITE" id="PS50011">
    <property type="entry name" value="PROTEIN_KINASE_DOM"/>
    <property type="match status" value="1"/>
</dbReference>
<dbReference type="InterPro" id="IPR000719">
    <property type="entry name" value="Prot_kinase_dom"/>
</dbReference>
<evidence type="ECO:0000313" key="3">
    <source>
        <dbReference type="Proteomes" id="UP000604046"/>
    </source>
</evidence>
<name>A0A812NZM2_9DINO</name>
<organism evidence="2 3">
    <name type="scientific">Symbiodinium natans</name>
    <dbReference type="NCBI Taxonomy" id="878477"/>
    <lineage>
        <taxon>Eukaryota</taxon>
        <taxon>Sar</taxon>
        <taxon>Alveolata</taxon>
        <taxon>Dinophyceae</taxon>
        <taxon>Suessiales</taxon>
        <taxon>Symbiodiniaceae</taxon>
        <taxon>Symbiodinium</taxon>
    </lineage>
</organism>
<proteinExistence type="predicted"/>
<dbReference type="SUPFAM" id="SSF56112">
    <property type="entry name" value="Protein kinase-like (PK-like)"/>
    <property type="match status" value="1"/>
</dbReference>
<dbReference type="AlphaFoldDB" id="A0A812NZM2"/>
<dbReference type="SMART" id="SM00220">
    <property type="entry name" value="S_TKc"/>
    <property type="match status" value="1"/>
</dbReference>
<comment type="caution">
    <text evidence="2">The sequence shown here is derived from an EMBL/GenBank/DDBJ whole genome shotgun (WGS) entry which is preliminary data.</text>
</comment>
<dbReference type="OrthoDB" id="1738954at2759"/>
<reference evidence="2" key="1">
    <citation type="submission" date="2021-02" db="EMBL/GenBank/DDBJ databases">
        <authorList>
            <person name="Dougan E. K."/>
            <person name="Rhodes N."/>
            <person name="Thang M."/>
            <person name="Chan C."/>
        </authorList>
    </citation>
    <scope>NUCLEOTIDE SEQUENCE</scope>
</reference>
<accession>A0A812NZM2</accession>
<protein>
    <submittedName>
        <fullName evidence="2">Pnck protein</fullName>
    </submittedName>
</protein>